<evidence type="ECO:0000256" key="1">
    <source>
        <dbReference type="SAM" id="MobiDB-lite"/>
    </source>
</evidence>
<keyword evidence="2" id="KW-0472">Membrane</keyword>
<protein>
    <submittedName>
        <fullName evidence="3">Uncharacterized protein</fullName>
    </submittedName>
</protein>
<dbReference type="PANTHER" id="PTHR43841:SF3">
    <property type="entry name" value="(3R)-HYDROXYACYL-ACP DEHYDRATASE SUBUNIT HADB"/>
    <property type="match status" value="1"/>
</dbReference>
<organism evidence="3 4">
    <name type="scientific">Astyanax mexicanus</name>
    <name type="common">Blind cave fish</name>
    <name type="synonym">Astyanax fasciatus mexicanus</name>
    <dbReference type="NCBI Taxonomy" id="7994"/>
    <lineage>
        <taxon>Eukaryota</taxon>
        <taxon>Metazoa</taxon>
        <taxon>Chordata</taxon>
        <taxon>Craniata</taxon>
        <taxon>Vertebrata</taxon>
        <taxon>Euteleostomi</taxon>
        <taxon>Actinopterygii</taxon>
        <taxon>Neopterygii</taxon>
        <taxon>Teleostei</taxon>
        <taxon>Ostariophysi</taxon>
        <taxon>Characiformes</taxon>
        <taxon>Characoidei</taxon>
        <taxon>Acestrorhamphidae</taxon>
        <taxon>Acestrorhamphinae</taxon>
        <taxon>Astyanax</taxon>
    </lineage>
</organism>
<accession>A0A8T2KPM2</accession>
<name>A0A8T2KPM2_ASTMX</name>
<dbReference type="Proteomes" id="UP000752171">
    <property type="component" value="Unassembled WGS sequence"/>
</dbReference>
<dbReference type="EMBL" id="JAICCE010000022">
    <property type="protein sequence ID" value="KAG9261600.1"/>
    <property type="molecule type" value="Genomic_DNA"/>
</dbReference>
<evidence type="ECO:0000313" key="4">
    <source>
        <dbReference type="Proteomes" id="UP000752171"/>
    </source>
</evidence>
<dbReference type="AlphaFoldDB" id="A0A8T2KPM2"/>
<keyword evidence="2" id="KW-1133">Transmembrane helix</keyword>
<proteinExistence type="predicted"/>
<evidence type="ECO:0000313" key="3">
    <source>
        <dbReference type="EMBL" id="KAG9261600.1"/>
    </source>
</evidence>
<feature type="transmembrane region" description="Helical" evidence="2">
    <location>
        <begin position="12"/>
        <end position="31"/>
    </location>
</feature>
<dbReference type="PANTHER" id="PTHR43841">
    <property type="entry name" value="3-HYDROXYACYL-THIOESTER DEHYDRATASE HTDX-RELATED"/>
    <property type="match status" value="1"/>
</dbReference>
<reference evidence="3 4" key="1">
    <citation type="submission" date="2021-07" db="EMBL/GenBank/DDBJ databases">
        <authorList>
            <person name="Imarazene B."/>
            <person name="Zahm M."/>
            <person name="Klopp C."/>
            <person name="Cabau C."/>
            <person name="Beille S."/>
            <person name="Jouanno E."/>
            <person name="Castinel A."/>
            <person name="Lluch J."/>
            <person name="Gil L."/>
            <person name="Kuchtly C."/>
            <person name="Lopez Roques C."/>
            <person name="Donnadieu C."/>
            <person name="Parrinello H."/>
            <person name="Journot L."/>
            <person name="Du K."/>
            <person name="Schartl M."/>
            <person name="Retaux S."/>
            <person name="Guiguen Y."/>
        </authorList>
    </citation>
    <scope>NUCLEOTIDE SEQUENCE [LARGE SCALE GENOMIC DNA]</scope>
    <source>
        <strain evidence="3">Pach_M1</strain>
        <tissue evidence="3">Testis</tissue>
    </source>
</reference>
<gene>
    <name evidence="3" type="ORF">AMEX_G25179</name>
</gene>
<dbReference type="Gene3D" id="3.10.129.10">
    <property type="entry name" value="Hotdog Thioesterase"/>
    <property type="match status" value="1"/>
</dbReference>
<evidence type="ECO:0000256" key="2">
    <source>
        <dbReference type="SAM" id="Phobius"/>
    </source>
</evidence>
<feature type="compositionally biased region" description="Polar residues" evidence="1">
    <location>
        <begin position="317"/>
        <end position="327"/>
    </location>
</feature>
<feature type="region of interest" description="Disordered" evidence="1">
    <location>
        <begin position="317"/>
        <end position="338"/>
    </location>
</feature>
<keyword evidence="2" id="KW-0812">Transmembrane</keyword>
<sequence length="358" mass="38958">MGYGALGELRGCRAGGVAAALAVVCAGWVYFLRGSFCSAVRDFRQPLPGSLRLLSAYIQQRLRRKRGHLKTEKSPGELLLTLINCRYEVVSLRRYCSTVGYGWDYPDSTFRDIPLLYPQFLCSRLISMITCSDRFGLSPYGLVCVSERVKLLQPVDELKRGKFSLRVGVAGYRCVSGGVEVDLALSMRTVHQQEEEENGWSSTITLLSPNTTHTHTLQPDTHTADDGVSSVKSVRSVRVSVPWWAGEGGVGPGLSALLPSCLQGYGCTPALWAISRCLAETEKIRGADAVRAPLSLTVCYAQPLRLPKTVTITIKENTGSSHSSAPTPGSAPGGSDYSFNLEDHSTHTLLLTGHIHRL</sequence>
<comment type="caution">
    <text evidence="3">The sequence shown here is derived from an EMBL/GenBank/DDBJ whole genome shotgun (WGS) entry which is preliminary data.</text>
</comment>